<sequence length="354" mass="37926">MLQLTDERPWFAAKLLMLTVIIIATLAAWQLSHILLLVFGAVLVAVLLKAVALPIERFTPVSEQWSVGVACLIVGGVLAGFFTLMGRQVSQQVTTLIEGVPDLLASLEERFGVSGLRGWVEEQLADVFQDGEIAISLAEYSTSALTIVAHVLIVLTSGIYLALRPRAYKNGLTSLFPKRRQAQARDTMETIGQALKLWLLGQLVAMVLVGVLTTLGLWLLGIPSALALGLLAGLLEFVPFIGPTLSAVPAIALGLSESPSTGLWVAGLYILVQQVEGNLITPLVQQRAVDLPPVVTIFAILSFGVLFGAIGVLLATPLAVVCFVLVKKLWMQDILHEDVDVPGEEDDGSDYAES</sequence>
<dbReference type="GO" id="GO:0016020">
    <property type="term" value="C:membrane"/>
    <property type="evidence" value="ECO:0007669"/>
    <property type="project" value="UniProtKB-SubCell"/>
</dbReference>
<dbReference type="EMBL" id="FNPF01000015">
    <property type="protein sequence ID" value="SDY71162.1"/>
    <property type="molecule type" value="Genomic_DNA"/>
</dbReference>
<organism evidence="7 8">
    <name type="scientific">Citreimonas salinaria</name>
    <dbReference type="NCBI Taxonomy" id="321339"/>
    <lineage>
        <taxon>Bacteria</taxon>
        <taxon>Pseudomonadati</taxon>
        <taxon>Pseudomonadota</taxon>
        <taxon>Alphaproteobacteria</taxon>
        <taxon>Rhodobacterales</taxon>
        <taxon>Roseobacteraceae</taxon>
        <taxon>Citreimonas</taxon>
    </lineage>
</organism>
<dbReference type="PANTHER" id="PTHR21716:SF62">
    <property type="entry name" value="TRANSPORT PROTEIN YDBI-RELATED"/>
    <property type="match status" value="1"/>
</dbReference>
<evidence type="ECO:0000256" key="2">
    <source>
        <dbReference type="ARBA" id="ARBA00009773"/>
    </source>
</evidence>
<feature type="transmembrane region" description="Helical" evidence="6">
    <location>
        <begin position="144"/>
        <end position="163"/>
    </location>
</feature>
<keyword evidence="4 6" id="KW-1133">Transmembrane helix</keyword>
<dbReference type="Pfam" id="PF01594">
    <property type="entry name" value="AI-2E_transport"/>
    <property type="match status" value="1"/>
</dbReference>
<evidence type="ECO:0000313" key="8">
    <source>
        <dbReference type="Proteomes" id="UP000199286"/>
    </source>
</evidence>
<feature type="transmembrane region" description="Helical" evidence="6">
    <location>
        <begin position="35"/>
        <end position="53"/>
    </location>
</feature>
<evidence type="ECO:0000256" key="1">
    <source>
        <dbReference type="ARBA" id="ARBA00004141"/>
    </source>
</evidence>
<dbReference type="Proteomes" id="UP000199286">
    <property type="component" value="Unassembled WGS sequence"/>
</dbReference>
<evidence type="ECO:0000256" key="3">
    <source>
        <dbReference type="ARBA" id="ARBA00022692"/>
    </source>
</evidence>
<dbReference type="RefSeq" id="WP_089884780.1">
    <property type="nucleotide sequence ID" value="NZ_FNPF01000015.1"/>
</dbReference>
<dbReference type="AlphaFoldDB" id="A0A1H3M372"/>
<evidence type="ECO:0000313" key="7">
    <source>
        <dbReference type="EMBL" id="SDY71162.1"/>
    </source>
</evidence>
<keyword evidence="3 6" id="KW-0812">Transmembrane</keyword>
<dbReference type="GO" id="GO:0055085">
    <property type="term" value="P:transmembrane transport"/>
    <property type="evidence" value="ECO:0007669"/>
    <property type="project" value="TreeGrafter"/>
</dbReference>
<evidence type="ECO:0000256" key="5">
    <source>
        <dbReference type="ARBA" id="ARBA00023136"/>
    </source>
</evidence>
<keyword evidence="8" id="KW-1185">Reference proteome</keyword>
<feature type="transmembrane region" description="Helical" evidence="6">
    <location>
        <begin position="296"/>
        <end position="326"/>
    </location>
</feature>
<comment type="subcellular location">
    <subcellularLocation>
        <location evidence="1">Membrane</location>
        <topology evidence="1">Multi-pass membrane protein</topology>
    </subcellularLocation>
</comment>
<accession>A0A1H3M372</accession>
<keyword evidence="5 6" id="KW-0472">Membrane</keyword>
<feature type="transmembrane region" description="Helical" evidence="6">
    <location>
        <begin position="226"/>
        <end position="251"/>
    </location>
</feature>
<reference evidence="7 8" key="1">
    <citation type="submission" date="2016-10" db="EMBL/GenBank/DDBJ databases">
        <authorList>
            <person name="de Groot N.N."/>
        </authorList>
    </citation>
    <scope>NUCLEOTIDE SEQUENCE [LARGE SCALE GENOMIC DNA]</scope>
    <source>
        <strain evidence="7 8">DSM 26880</strain>
    </source>
</reference>
<dbReference type="STRING" id="321339.SAMN05444340_11591"/>
<evidence type="ECO:0000256" key="6">
    <source>
        <dbReference type="SAM" id="Phobius"/>
    </source>
</evidence>
<feature type="transmembrane region" description="Helical" evidence="6">
    <location>
        <begin position="12"/>
        <end position="29"/>
    </location>
</feature>
<feature type="transmembrane region" description="Helical" evidence="6">
    <location>
        <begin position="197"/>
        <end position="220"/>
    </location>
</feature>
<protein>
    <submittedName>
        <fullName evidence="7">Predicted PurR-regulated permease PerM</fullName>
    </submittedName>
</protein>
<feature type="transmembrane region" description="Helical" evidence="6">
    <location>
        <begin position="263"/>
        <end position="284"/>
    </location>
</feature>
<dbReference type="OrthoDB" id="5761230at2"/>
<proteinExistence type="inferred from homology"/>
<evidence type="ECO:0000256" key="4">
    <source>
        <dbReference type="ARBA" id="ARBA00022989"/>
    </source>
</evidence>
<feature type="transmembrane region" description="Helical" evidence="6">
    <location>
        <begin position="65"/>
        <end position="85"/>
    </location>
</feature>
<dbReference type="InterPro" id="IPR002549">
    <property type="entry name" value="AI-2E-like"/>
</dbReference>
<gene>
    <name evidence="7" type="ORF">SAMN05444340_11591</name>
</gene>
<comment type="similarity">
    <text evidence="2">Belongs to the autoinducer-2 exporter (AI-2E) (TC 2.A.86) family.</text>
</comment>
<name>A0A1H3M372_9RHOB</name>
<dbReference type="PANTHER" id="PTHR21716">
    <property type="entry name" value="TRANSMEMBRANE PROTEIN"/>
    <property type="match status" value="1"/>
</dbReference>